<dbReference type="EMBL" id="JABRWJ010000006">
    <property type="protein sequence ID" value="NRF69177.1"/>
    <property type="molecule type" value="Genomic_DNA"/>
</dbReference>
<protein>
    <submittedName>
        <fullName evidence="3">DUF4124 domain-containing protein</fullName>
    </submittedName>
</protein>
<dbReference type="InterPro" id="IPR025392">
    <property type="entry name" value="DUF4124"/>
</dbReference>
<evidence type="ECO:0000259" key="2">
    <source>
        <dbReference type="Pfam" id="PF13511"/>
    </source>
</evidence>
<proteinExistence type="predicted"/>
<dbReference type="Proteomes" id="UP000737171">
    <property type="component" value="Unassembled WGS sequence"/>
</dbReference>
<feature type="chain" id="PRO_5045814659" evidence="1">
    <location>
        <begin position="21"/>
        <end position="233"/>
    </location>
</feature>
<comment type="caution">
    <text evidence="3">The sequence shown here is derived from an EMBL/GenBank/DDBJ whole genome shotgun (WGS) entry which is preliminary data.</text>
</comment>
<feature type="signal peptide" evidence="1">
    <location>
        <begin position="1"/>
        <end position="20"/>
    </location>
</feature>
<feature type="domain" description="DUF4124" evidence="2">
    <location>
        <begin position="25"/>
        <end position="63"/>
    </location>
</feature>
<evidence type="ECO:0000256" key="1">
    <source>
        <dbReference type="SAM" id="SignalP"/>
    </source>
</evidence>
<dbReference type="Pfam" id="PF13511">
    <property type="entry name" value="DUF4124"/>
    <property type="match status" value="1"/>
</dbReference>
<evidence type="ECO:0000313" key="3">
    <source>
        <dbReference type="EMBL" id="NRF69177.1"/>
    </source>
</evidence>
<evidence type="ECO:0000313" key="4">
    <source>
        <dbReference type="Proteomes" id="UP000737171"/>
    </source>
</evidence>
<reference evidence="3 4" key="1">
    <citation type="submission" date="2020-05" db="EMBL/GenBank/DDBJ databases">
        <title>Aquincola sp. isolate from soil.</title>
        <authorList>
            <person name="Han J."/>
            <person name="Kim D.-U."/>
        </authorList>
    </citation>
    <scope>NUCLEOTIDE SEQUENCE [LARGE SCALE GENOMIC DNA]</scope>
    <source>
        <strain evidence="3 4">S2</strain>
    </source>
</reference>
<sequence length="233" mass="25108">MGGRLLLLLATLGAAGLASAQGAGPAASAAGIYTCTDDNGRRLTSDRPIPACVGKEQRELNRDGSLRRIVPPTLSAEERAEREATERRMALVRAAQADAVRRDRNLVARFPDEAAHRKAREAALDTVRVAMKTTEQRKLELAAERKPLNEEAEFYKGKNLPAKLRQQIDANDAAVDAQRDAVSNQEAELVRINKLYDEELARLRKLWGGAQPGSLPVAAPAAAVSRAAASAAR</sequence>
<keyword evidence="4" id="KW-1185">Reference proteome</keyword>
<name>A0ABX2EKJ5_9BURK</name>
<organism evidence="3 4">
    <name type="scientific">Pseudaquabacterium terrae</name>
    <dbReference type="NCBI Taxonomy" id="2732868"/>
    <lineage>
        <taxon>Bacteria</taxon>
        <taxon>Pseudomonadati</taxon>
        <taxon>Pseudomonadota</taxon>
        <taxon>Betaproteobacteria</taxon>
        <taxon>Burkholderiales</taxon>
        <taxon>Sphaerotilaceae</taxon>
        <taxon>Pseudaquabacterium</taxon>
    </lineage>
</organism>
<accession>A0ABX2EKJ5</accession>
<gene>
    <name evidence="3" type="ORF">HLB44_19460</name>
</gene>
<keyword evidence="1" id="KW-0732">Signal</keyword>
<dbReference type="RefSeq" id="WP_173125665.1">
    <property type="nucleotide sequence ID" value="NZ_JABRWJ010000006.1"/>
</dbReference>